<keyword evidence="5" id="KW-0464">Manganese</keyword>
<dbReference type="GO" id="GO:0070006">
    <property type="term" value="F:metalloaminopeptidase activity"/>
    <property type="evidence" value="ECO:0007669"/>
    <property type="project" value="InterPro"/>
</dbReference>
<dbReference type="CDD" id="cd01085">
    <property type="entry name" value="APP"/>
    <property type="match status" value="1"/>
</dbReference>
<keyword evidence="10" id="KW-1185">Reference proteome</keyword>
<proteinExistence type="inferred from homology"/>
<evidence type="ECO:0000256" key="2">
    <source>
        <dbReference type="ARBA" id="ARBA00008766"/>
    </source>
</evidence>
<dbReference type="Gene3D" id="3.90.230.10">
    <property type="entry name" value="Creatinase/methionine aminopeptidase superfamily"/>
    <property type="match status" value="1"/>
</dbReference>
<dbReference type="Proteomes" id="UP000054558">
    <property type="component" value="Unassembled WGS sequence"/>
</dbReference>
<evidence type="ECO:0000313" key="10">
    <source>
        <dbReference type="Proteomes" id="UP000054558"/>
    </source>
</evidence>
<evidence type="ECO:0000259" key="8">
    <source>
        <dbReference type="Pfam" id="PF16188"/>
    </source>
</evidence>
<evidence type="ECO:0000259" key="7">
    <source>
        <dbReference type="Pfam" id="PF01321"/>
    </source>
</evidence>
<dbReference type="InterPro" id="IPR050422">
    <property type="entry name" value="X-Pro_aminopeptidase_P"/>
</dbReference>
<feature type="domain" description="Creatinase N-terminal" evidence="7">
    <location>
        <begin position="6"/>
        <end position="133"/>
    </location>
</feature>
<accession>A0A1Y1I2Q3</accession>
<keyword evidence="3" id="KW-0479">Metal-binding</keyword>
<dbReference type="InterPro" id="IPR033740">
    <property type="entry name" value="Pept_M24B"/>
</dbReference>
<dbReference type="Pfam" id="PF01321">
    <property type="entry name" value="Creatinase_N"/>
    <property type="match status" value="1"/>
</dbReference>
<dbReference type="InterPro" id="IPR032416">
    <property type="entry name" value="Peptidase_M24_C"/>
</dbReference>
<dbReference type="OrthoDB" id="9995434at2759"/>
<dbReference type="STRING" id="105231.A0A1Y1I2Q3"/>
<dbReference type="InterPro" id="IPR036005">
    <property type="entry name" value="Creatinase/aminopeptidase-like"/>
</dbReference>
<name>A0A1Y1I2Q3_KLENI</name>
<protein>
    <submittedName>
        <fullName evidence="9">Aminopeptidase</fullName>
    </submittedName>
</protein>
<dbReference type="InterPro" id="IPR000994">
    <property type="entry name" value="Pept_M24"/>
</dbReference>
<dbReference type="PANTHER" id="PTHR43763:SF12">
    <property type="entry name" value="AMINOPEPTIDASE P1"/>
    <property type="match status" value="1"/>
</dbReference>
<dbReference type="FunFam" id="3.40.350.10:FF:000003">
    <property type="entry name" value="Xaa-pro aminopeptidase P"/>
    <property type="match status" value="1"/>
</dbReference>
<comment type="cofactor">
    <cofactor evidence="1">
        <name>Mn(2+)</name>
        <dbReference type="ChEBI" id="CHEBI:29035"/>
    </cofactor>
</comment>
<feature type="domain" description="Peptidase M24" evidence="6">
    <location>
        <begin position="313"/>
        <end position="554"/>
    </location>
</feature>
<evidence type="ECO:0000313" key="9">
    <source>
        <dbReference type="EMBL" id="GAQ82408.1"/>
    </source>
</evidence>
<dbReference type="PANTHER" id="PTHR43763">
    <property type="entry name" value="XAA-PRO AMINOPEPTIDASE 1"/>
    <property type="match status" value="1"/>
</dbReference>
<dbReference type="FunFam" id="3.90.230.10:FF:000007">
    <property type="entry name" value="Xaa-Pro aminopeptidase P"/>
    <property type="match status" value="1"/>
</dbReference>
<reference evidence="9 10" key="1">
    <citation type="journal article" date="2014" name="Nat. Commun.">
        <title>Klebsormidium flaccidum genome reveals primary factors for plant terrestrial adaptation.</title>
        <authorList>
            <person name="Hori K."/>
            <person name="Maruyama F."/>
            <person name="Fujisawa T."/>
            <person name="Togashi T."/>
            <person name="Yamamoto N."/>
            <person name="Seo M."/>
            <person name="Sato S."/>
            <person name="Yamada T."/>
            <person name="Mori H."/>
            <person name="Tajima N."/>
            <person name="Moriyama T."/>
            <person name="Ikeuchi M."/>
            <person name="Watanabe M."/>
            <person name="Wada H."/>
            <person name="Kobayashi K."/>
            <person name="Saito M."/>
            <person name="Masuda T."/>
            <person name="Sasaki-Sekimoto Y."/>
            <person name="Mashiguchi K."/>
            <person name="Awai K."/>
            <person name="Shimojima M."/>
            <person name="Masuda S."/>
            <person name="Iwai M."/>
            <person name="Nobusawa T."/>
            <person name="Narise T."/>
            <person name="Kondo S."/>
            <person name="Saito H."/>
            <person name="Sato R."/>
            <person name="Murakawa M."/>
            <person name="Ihara Y."/>
            <person name="Oshima-Yamada Y."/>
            <person name="Ohtaka K."/>
            <person name="Satoh M."/>
            <person name="Sonobe K."/>
            <person name="Ishii M."/>
            <person name="Ohtani R."/>
            <person name="Kanamori-Sato M."/>
            <person name="Honoki R."/>
            <person name="Miyazaki D."/>
            <person name="Mochizuki H."/>
            <person name="Umetsu J."/>
            <person name="Higashi K."/>
            <person name="Shibata D."/>
            <person name="Kamiya Y."/>
            <person name="Sato N."/>
            <person name="Nakamura Y."/>
            <person name="Tabata S."/>
            <person name="Ida S."/>
            <person name="Kurokawa K."/>
            <person name="Ohta H."/>
        </authorList>
    </citation>
    <scope>NUCLEOTIDE SEQUENCE [LARGE SCALE GENOMIC DNA]</scope>
    <source>
        <strain evidence="9 10">NIES-2285</strain>
    </source>
</reference>
<keyword evidence="9" id="KW-0645">Protease</keyword>
<evidence type="ECO:0000256" key="4">
    <source>
        <dbReference type="ARBA" id="ARBA00022801"/>
    </source>
</evidence>
<feature type="domain" description="Peptidase M24 C-terminal" evidence="8">
    <location>
        <begin position="565"/>
        <end position="625"/>
    </location>
</feature>
<dbReference type="AlphaFoldDB" id="A0A1Y1I2Q3"/>
<dbReference type="SUPFAM" id="SSF53092">
    <property type="entry name" value="Creatinase/prolidase N-terminal domain"/>
    <property type="match status" value="1"/>
</dbReference>
<dbReference type="EMBL" id="DF237059">
    <property type="protein sequence ID" value="GAQ82408.1"/>
    <property type="molecule type" value="Genomic_DNA"/>
</dbReference>
<keyword evidence="9" id="KW-0031">Aminopeptidase</keyword>
<dbReference type="SUPFAM" id="SSF55920">
    <property type="entry name" value="Creatinase/aminopeptidase"/>
    <property type="match status" value="1"/>
</dbReference>
<dbReference type="GO" id="GO:0046872">
    <property type="term" value="F:metal ion binding"/>
    <property type="evidence" value="ECO:0007669"/>
    <property type="project" value="UniProtKB-KW"/>
</dbReference>
<dbReference type="GO" id="GO:0005737">
    <property type="term" value="C:cytoplasm"/>
    <property type="evidence" value="ECO:0007669"/>
    <property type="project" value="UniProtKB-ARBA"/>
</dbReference>
<evidence type="ECO:0000256" key="3">
    <source>
        <dbReference type="ARBA" id="ARBA00022723"/>
    </source>
</evidence>
<dbReference type="Pfam" id="PF16188">
    <property type="entry name" value="Peptidase_M24_C"/>
    <property type="match status" value="1"/>
</dbReference>
<dbReference type="OMA" id="AMAKFPP"/>
<keyword evidence="4" id="KW-0378">Hydrolase</keyword>
<evidence type="ECO:0000259" key="6">
    <source>
        <dbReference type="Pfam" id="PF00557"/>
    </source>
</evidence>
<organism evidence="9 10">
    <name type="scientific">Klebsormidium nitens</name>
    <name type="common">Green alga</name>
    <name type="synonym">Ulothrix nitens</name>
    <dbReference type="NCBI Taxonomy" id="105231"/>
    <lineage>
        <taxon>Eukaryota</taxon>
        <taxon>Viridiplantae</taxon>
        <taxon>Streptophyta</taxon>
        <taxon>Klebsormidiophyceae</taxon>
        <taxon>Klebsormidiales</taxon>
        <taxon>Klebsormidiaceae</taxon>
        <taxon>Klebsormidium</taxon>
    </lineage>
</organism>
<dbReference type="Pfam" id="PF16189">
    <property type="entry name" value="Creatinase_N_2"/>
    <property type="match status" value="1"/>
</dbReference>
<dbReference type="InterPro" id="IPR029149">
    <property type="entry name" value="Creatin/AminoP/Spt16_N"/>
</dbReference>
<dbReference type="InterPro" id="IPR000587">
    <property type="entry name" value="Creatinase_N"/>
</dbReference>
<gene>
    <name evidence="9" type="ORF">KFL_001100220</name>
</gene>
<comment type="similarity">
    <text evidence="2">Belongs to the peptidase M24B family.</text>
</comment>
<evidence type="ECO:0000256" key="1">
    <source>
        <dbReference type="ARBA" id="ARBA00001936"/>
    </source>
</evidence>
<evidence type="ECO:0000256" key="5">
    <source>
        <dbReference type="ARBA" id="ARBA00023211"/>
    </source>
</evidence>
<dbReference type="Pfam" id="PF00557">
    <property type="entry name" value="Peptidase_M24"/>
    <property type="match status" value="1"/>
</dbReference>
<sequence length="629" mass="68944">MGSAERLAALRSLLQEHGLSAYIVPSEDAHQSEYTAERDKRRAFLTGFTGSAGIAVVTQAHALLWTDGRYHLQARQQLQGEWKLMKLGEDASPEDWVAKESGLPSGANVGVDPTTVSLSSLKLWEKRLEEAHLAVKRLEQNLVDILWKDRPSPPKTSTRIQPESLAGRPVSKKLKEVREAMEKEKAGALVVTALDEVAWLYNIRGEDVLYSPVVHAYAFVTKSRAILYVDAAKLTDEVARHLEENGVTVKPYHGRAILDDITLFGSSAEGKMWLDPASANAAIGKVLPEGELIEKASPLALAKAVKNPVELEGLRAAHVRDAVALVQFMEWLDNEVQQQFGVSGYFSSTGHTNKRKRNEEHGRVHLTEVTLADKLESFRARQQHFVGLSFPTISSVGSNAAVIHYGPQRDTCADFDAAKIYLCDSGAQYLDGTTDVTRTFHFGTPSDHEKECFTRVLKGHIGLDTVIFPSGTTGHMLDALARLPLWRAGLDYRHGTGHGVGSFLFVHEGPHLISFKPTASNAGIKANMTVTNEPGYYEDGAFGCRIENVLVVKEVKLANNFANKGYLGFEPITLVPLQAKLINTSLLTGEELAWVDAYHAACREKLSPLLTGATLDWLVEATAPISQAV</sequence>
<dbReference type="Gene3D" id="3.40.350.10">
    <property type="entry name" value="Creatinase/prolidase N-terminal domain"/>
    <property type="match status" value="2"/>
</dbReference>